<dbReference type="Pfam" id="PF00528">
    <property type="entry name" value="BPD_transp_1"/>
    <property type="match status" value="1"/>
</dbReference>
<evidence type="ECO:0000256" key="2">
    <source>
        <dbReference type="ARBA" id="ARBA00007069"/>
    </source>
</evidence>
<sequence>MENKNLKDNSVIENKIINQDELEQVIETIEKQKKRESLRLKVKDVNHYLSKTKLFHFSKDKVWPILAPFILVMLILVILPLVSILIYAFIQPADGITLFKISFEKFAKLFTSNGILYSLFLSILYAIVAGMLCVLIGYPIALMMAQMKSKILARNMWVIVTMPMWISMLLKVLGLQTLFYLLADFAIGTPIAIIIGMTYMFLPFAIAPIYDSLESRQTDLEEAALDLGASKFRTFWSITLRSSMPGVLTAFSLVLVQAATSLIVVHYMGGGRIYLVSAAIESYFFQGNDFGYGAAVSVVLAILVFGLMLVMKLISNKFEMKGNKRKWKNS</sequence>
<keyword evidence="3 8" id="KW-0813">Transport</keyword>
<evidence type="ECO:0000256" key="6">
    <source>
        <dbReference type="ARBA" id="ARBA00022989"/>
    </source>
</evidence>
<feature type="transmembrane region" description="Helical" evidence="8">
    <location>
        <begin position="187"/>
        <end position="210"/>
    </location>
</feature>
<dbReference type="CDD" id="cd06261">
    <property type="entry name" value="TM_PBP2"/>
    <property type="match status" value="1"/>
</dbReference>
<evidence type="ECO:0000256" key="1">
    <source>
        <dbReference type="ARBA" id="ARBA00004651"/>
    </source>
</evidence>
<evidence type="ECO:0000256" key="4">
    <source>
        <dbReference type="ARBA" id="ARBA00022475"/>
    </source>
</evidence>
<feature type="coiled-coil region" evidence="9">
    <location>
        <begin position="12"/>
        <end position="39"/>
    </location>
</feature>
<keyword evidence="4" id="KW-1003">Cell membrane</keyword>
<comment type="subcellular location">
    <subcellularLocation>
        <location evidence="1 8">Cell membrane</location>
        <topology evidence="1 8">Multi-pass membrane protein</topology>
    </subcellularLocation>
</comment>
<evidence type="ECO:0000313" key="12">
    <source>
        <dbReference type="Proteomes" id="UP000028533"/>
    </source>
</evidence>
<keyword evidence="9" id="KW-0175">Coiled coil</keyword>
<name>A0A084ERH0_MYCCA</name>
<dbReference type="PROSITE" id="PS50928">
    <property type="entry name" value="ABC_TM1"/>
    <property type="match status" value="1"/>
</dbReference>
<dbReference type="InterPro" id="IPR050024">
    <property type="entry name" value="MMSYN1_0196-like"/>
</dbReference>
<evidence type="ECO:0000256" key="5">
    <source>
        <dbReference type="ARBA" id="ARBA00022692"/>
    </source>
</evidence>
<dbReference type="PANTHER" id="PTHR42929">
    <property type="entry name" value="INNER MEMBRANE ABC TRANSPORTER PERMEASE PROTEIN YDCU-RELATED-RELATED"/>
    <property type="match status" value="1"/>
</dbReference>
<feature type="transmembrane region" description="Helical" evidence="8">
    <location>
        <begin position="62"/>
        <end position="90"/>
    </location>
</feature>
<dbReference type="AlphaFoldDB" id="A0A084ERH0"/>
<dbReference type="PANTHER" id="PTHR42929:SF1">
    <property type="entry name" value="INNER MEMBRANE ABC TRANSPORTER PERMEASE PROTEIN YDCU-RELATED"/>
    <property type="match status" value="1"/>
</dbReference>
<evidence type="ECO:0000256" key="3">
    <source>
        <dbReference type="ARBA" id="ARBA00022448"/>
    </source>
</evidence>
<dbReference type="InterPro" id="IPR000515">
    <property type="entry name" value="MetI-like"/>
</dbReference>
<organism evidence="11 12">
    <name type="scientific">Mycoplasma capricolum subsp. capricolum 14232</name>
    <dbReference type="NCBI Taxonomy" id="1188238"/>
    <lineage>
        <taxon>Bacteria</taxon>
        <taxon>Bacillati</taxon>
        <taxon>Mycoplasmatota</taxon>
        <taxon>Mollicutes</taxon>
        <taxon>Mycoplasmataceae</taxon>
        <taxon>Mycoplasma</taxon>
    </lineage>
</organism>
<comment type="caution">
    <text evidence="11">The sequence shown here is derived from an EMBL/GenBank/DDBJ whole genome shotgun (WGS) entry which is preliminary data.</text>
</comment>
<keyword evidence="5 8" id="KW-0812">Transmembrane</keyword>
<comment type="similarity">
    <text evidence="2">Belongs to the binding-protein-dependent transport system permease family. CysTW subfamily.</text>
</comment>
<protein>
    <submittedName>
        <fullName evidence="11">Spermidine/putrescine ABC transporter permease component</fullName>
    </submittedName>
</protein>
<evidence type="ECO:0000256" key="8">
    <source>
        <dbReference type="RuleBase" id="RU363032"/>
    </source>
</evidence>
<feature type="transmembrane region" description="Helical" evidence="8">
    <location>
        <begin position="247"/>
        <end position="270"/>
    </location>
</feature>
<proteinExistence type="inferred from homology"/>
<feature type="transmembrane region" description="Helical" evidence="8">
    <location>
        <begin position="157"/>
        <end position="181"/>
    </location>
</feature>
<feature type="transmembrane region" description="Helical" evidence="8">
    <location>
        <begin position="290"/>
        <end position="311"/>
    </location>
</feature>
<feature type="transmembrane region" description="Helical" evidence="8">
    <location>
        <begin position="115"/>
        <end position="145"/>
    </location>
</feature>
<keyword evidence="6 8" id="KW-1133">Transmembrane helix</keyword>
<dbReference type="InterPro" id="IPR035906">
    <property type="entry name" value="MetI-like_sf"/>
</dbReference>
<dbReference type="GeneID" id="23778846"/>
<dbReference type="Proteomes" id="UP000028533">
    <property type="component" value="Unassembled WGS sequence"/>
</dbReference>
<dbReference type="EMBL" id="JFDO01000004">
    <property type="protein sequence ID" value="KEZ20562.1"/>
    <property type="molecule type" value="Genomic_DNA"/>
</dbReference>
<dbReference type="GO" id="GO:0005886">
    <property type="term" value="C:plasma membrane"/>
    <property type="evidence" value="ECO:0007669"/>
    <property type="project" value="UniProtKB-SubCell"/>
</dbReference>
<evidence type="ECO:0000256" key="7">
    <source>
        <dbReference type="ARBA" id="ARBA00023136"/>
    </source>
</evidence>
<evidence type="ECO:0000256" key="9">
    <source>
        <dbReference type="SAM" id="Coils"/>
    </source>
</evidence>
<reference evidence="11 12" key="1">
    <citation type="submission" date="2014-02" db="EMBL/GenBank/DDBJ databases">
        <title>Genome sequence of Mycoplasma capricolum subsp. capricolum strain 14232.</title>
        <authorList>
            <person name="Sirand-Pugnet P."/>
            <person name="Breton M."/>
            <person name="Dordet-Frisoni E."/>
            <person name="Baranowski E."/>
            <person name="Barre A."/>
            <person name="Couture C."/>
            <person name="Dupuy V."/>
            <person name="Gaurivaud P."/>
            <person name="Jacob D."/>
            <person name="Lemaitre C."/>
            <person name="Manso-Silvan L."/>
            <person name="Nikolski M."/>
            <person name="Nouvel L.-X."/>
            <person name="Poumarat F."/>
            <person name="Tardy F."/>
            <person name="Thebault P."/>
            <person name="Theil S."/>
            <person name="Citti C."/>
            <person name="Thiaucourt F."/>
            <person name="Blanchard A."/>
        </authorList>
    </citation>
    <scope>NUCLEOTIDE SEQUENCE [LARGE SCALE GENOMIC DNA]</scope>
    <source>
        <strain evidence="11 12">14232</strain>
    </source>
</reference>
<accession>A0A084ERH0</accession>
<dbReference type="Gene3D" id="1.10.3720.10">
    <property type="entry name" value="MetI-like"/>
    <property type="match status" value="1"/>
</dbReference>
<keyword evidence="7 8" id="KW-0472">Membrane</keyword>
<evidence type="ECO:0000259" key="10">
    <source>
        <dbReference type="PROSITE" id="PS50928"/>
    </source>
</evidence>
<gene>
    <name evidence="11" type="primary">potB</name>
    <name evidence="11" type="ORF">MCAPa_1380</name>
</gene>
<feature type="domain" description="ABC transmembrane type-1" evidence="10">
    <location>
        <begin position="119"/>
        <end position="311"/>
    </location>
</feature>
<dbReference type="GO" id="GO:0055085">
    <property type="term" value="P:transmembrane transport"/>
    <property type="evidence" value="ECO:0007669"/>
    <property type="project" value="InterPro"/>
</dbReference>
<dbReference type="RefSeq" id="WP_011387090.1">
    <property type="nucleotide sequence ID" value="NZ_JFDO01000004.1"/>
</dbReference>
<dbReference type="SUPFAM" id="SSF161098">
    <property type="entry name" value="MetI-like"/>
    <property type="match status" value="1"/>
</dbReference>
<dbReference type="NCBIfam" id="NF043074">
    <property type="entry name" value="MMSYN1_0196"/>
    <property type="match status" value="1"/>
</dbReference>
<evidence type="ECO:0000313" key="11">
    <source>
        <dbReference type="EMBL" id="KEZ20562.1"/>
    </source>
</evidence>